<reference evidence="2" key="1">
    <citation type="submission" date="2018-06" db="EMBL/GenBank/DDBJ databases">
        <authorList>
            <person name="Zhirakovskaya E."/>
        </authorList>
    </citation>
    <scope>NUCLEOTIDE SEQUENCE</scope>
</reference>
<dbReference type="AlphaFoldDB" id="A0A3B1CE87"/>
<accession>A0A3B1CE87</accession>
<organism evidence="2">
    <name type="scientific">hydrothermal vent metagenome</name>
    <dbReference type="NCBI Taxonomy" id="652676"/>
    <lineage>
        <taxon>unclassified sequences</taxon>
        <taxon>metagenomes</taxon>
        <taxon>ecological metagenomes</taxon>
    </lineage>
</organism>
<sequence>MKDREFLKKEVIDMLKTIFDPEIPVNIYELGMIYDVEVTESNNVIVKMTLTSPACPVAESLPGDVRQRIKGIYEVNEVFVDLVWDPPWNMDMMSDEAKLQLGLL</sequence>
<dbReference type="InterPro" id="IPR052339">
    <property type="entry name" value="Fe-S_Maturation_MIP18"/>
</dbReference>
<dbReference type="InterPro" id="IPR002744">
    <property type="entry name" value="MIP18-like"/>
</dbReference>
<dbReference type="InterPro" id="IPR014291">
    <property type="entry name" value="SUF_FeS_clus_asmbl-assoc"/>
</dbReference>
<evidence type="ECO:0000313" key="2">
    <source>
        <dbReference type="EMBL" id="VAX24871.1"/>
    </source>
</evidence>
<name>A0A3B1CE87_9ZZZZ</name>
<dbReference type="Gene3D" id="3.30.300.130">
    <property type="entry name" value="Fe-S cluster assembly (FSCA)"/>
    <property type="match status" value="1"/>
</dbReference>
<protein>
    <submittedName>
        <fullName evidence="2">PaaD-like protein (DUF59) involved in Fe-S cluster assembly</fullName>
    </submittedName>
</protein>
<dbReference type="NCBIfam" id="TIGR02945">
    <property type="entry name" value="SUF_assoc"/>
    <property type="match status" value="1"/>
</dbReference>
<dbReference type="Pfam" id="PF01883">
    <property type="entry name" value="FeS_assembly_P"/>
    <property type="match status" value="1"/>
</dbReference>
<proteinExistence type="predicted"/>
<dbReference type="PANTHER" id="PTHR42831:SF1">
    <property type="entry name" value="FE-S PROTEIN MATURATION AUXILIARY FACTOR YITW"/>
    <property type="match status" value="1"/>
</dbReference>
<gene>
    <name evidence="2" type="ORF">MNBD_IGNAVI01-2255</name>
</gene>
<evidence type="ECO:0000259" key="1">
    <source>
        <dbReference type="Pfam" id="PF01883"/>
    </source>
</evidence>
<dbReference type="SUPFAM" id="SSF117916">
    <property type="entry name" value="Fe-S cluster assembly (FSCA) domain-like"/>
    <property type="match status" value="1"/>
</dbReference>
<dbReference type="EMBL" id="UOGD01000284">
    <property type="protein sequence ID" value="VAX24871.1"/>
    <property type="molecule type" value="Genomic_DNA"/>
</dbReference>
<dbReference type="InterPro" id="IPR034904">
    <property type="entry name" value="FSCA_dom_sf"/>
</dbReference>
<feature type="domain" description="MIP18 family-like" evidence="1">
    <location>
        <begin position="8"/>
        <end position="78"/>
    </location>
</feature>
<dbReference type="PANTHER" id="PTHR42831">
    <property type="entry name" value="FE-S PROTEIN MATURATION AUXILIARY FACTOR YITW"/>
    <property type="match status" value="1"/>
</dbReference>